<dbReference type="Proteomes" id="UP000887576">
    <property type="component" value="Unplaced"/>
</dbReference>
<reference evidence="2" key="1">
    <citation type="submission" date="2022-11" db="UniProtKB">
        <authorList>
            <consortium name="WormBaseParasite"/>
        </authorList>
    </citation>
    <scope>IDENTIFICATION</scope>
</reference>
<organism evidence="1 2">
    <name type="scientific">Panagrolaimus sp. JU765</name>
    <dbReference type="NCBI Taxonomy" id="591449"/>
    <lineage>
        <taxon>Eukaryota</taxon>
        <taxon>Metazoa</taxon>
        <taxon>Ecdysozoa</taxon>
        <taxon>Nematoda</taxon>
        <taxon>Chromadorea</taxon>
        <taxon>Rhabditida</taxon>
        <taxon>Tylenchina</taxon>
        <taxon>Panagrolaimomorpha</taxon>
        <taxon>Panagrolaimoidea</taxon>
        <taxon>Panagrolaimidae</taxon>
        <taxon>Panagrolaimus</taxon>
    </lineage>
</organism>
<name>A0AC34R1F8_9BILA</name>
<accession>A0AC34R1F8</accession>
<dbReference type="WBParaSite" id="JU765_v2.g2533.t1">
    <property type="protein sequence ID" value="JU765_v2.g2533.t1"/>
    <property type="gene ID" value="JU765_v2.g2533"/>
</dbReference>
<protein>
    <submittedName>
        <fullName evidence="2">Uncharacterized protein</fullName>
    </submittedName>
</protein>
<evidence type="ECO:0000313" key="1">
    <source>
        <dbReference type="Proteomes" id="UP000887576"/>
    </source>
</evidence>
<proteinExistence type="predicted"/>
<evidence type="ECO:0000313" key="2">
    <source>
        <dbReference type="WBParaSite" id="JU765_v2.g2533.t1"/>
    </source>
</evidence>
<sequence>MDSPGPGLPNMPISYNRTRLPPLQVTSSNLNSPSVGQPLASINGPKPLTSIGEPIRSKGTLQVESREKISRYRVFFKYASNLMEMTPAFRLPTPPPRYTHVALPIAGLAPLPQHHGAYYATANGTVTFVDDNKYQCGTKYRFGVPIAFICAVAVPFLFYYVFLRK</sequence>